<name>A0ABV7FHS7_9GAMM</name>
<dbReference type="PIRSF" id="PIRSF011396">
    <property type="entry name" value="Trp_halogenase"/>
    <property type="match status" value="1"/>
</dbReference>
<dbReference type="RefSeq" id="WP_378119428.1">
    <property type="nucleotide sequence ID" value="NZ_JBHRTF010000004.1"/>
</dbReference>
<comment type="caution">
    <text evidence="1">The sequence shown here is derived from an EMBL/GenBank/DDBJ whole genome shotgun (WGS) entry which is preliminary data.</text>
</comment>
<reference evidence="2" key="1">
    <citation type="journal article" date="2019" name="Int. J. Syst. Evol. Microbiol.">
        <title>The Global Catalogue of Microorganisms (GCM) 10K type strain sequencing project: providing services to taxonomists for standard genome sequencing and annotation.</title>
        <authorList>
            <consortium name="The Broad Institute Genomics Platform"/>
            <consortium name="The Broad Institute Genome Sequencing Center for Infectious Disease"/>
            <person name="Wu L."/>
            <person name="Ma J."/>
        </authorList>
    </citation>
    <scope>NUCLEOTIDE SEQUENCE [LARGE SCALE GENOMIC DNA]</scope>
    <source>
        <strain evidence="2">KCTC 52237</strain>
    </source>
</reference>
<proteinExistence type="predicted"/>
<dbReference type="GO" id="GO:0016491">
    <property type="term" value="F:oxidoreductase activity"/>
    <property type="evidence" value="ECO:0007669"/>
    <property type="project" value="UniProtKB-KW"/>
</dbReference>
<dbReference type="Gene3D" id="3.50.50.60">
    <property type="entry name" value="FAD/NAD(P)-binding domain"/>
    <property type="match status" value="1"/>
</dbReference>
<organism evidence="1 2">
    <name type="scientific">Cellvibrio fontiphilus</name>
    <dbReference type="NCBI Taxonomy" id="1815559"/>
    <lineage>
        <taxon>Bacteria</taxon>
        <taxon>Pseudomonadati</taxon>
        <taxon>Pseudomonadota</taxon>
        <taxon>Gammaproteobacteria</taxon>
        <taxon>Cellvibrionales</taxon>
        <taxon>Cellvibrionaceae</taxon>
        <taxon>Cellvibrio</taxon>
    </lineage>
</organism>
<protein>
    <submittedName>
        <fullName evidence="1">Tryptophan halogenase family protein</fullName>
        <ecNumber evidence="1">1.14.19.-</ecNumber>
    </submittedName>
</protein>
<dbReference type="InterPro" id="IPR036188">
    <property type="entry name" value="FAD/NAD-bd_sf"/>
</dbReference>
<accession>A0ABV7FHS7</accession>
<dbReference type="EMBL" id="JBHRTF010000004">
    <property type="protein sequence ID" value="MFC3116301.1"/>
    <property type="molecule type" value="Genomic_DNA"/>
</dbReference>
<gene>
    <name evidence="1" type="ORF">ACFODX_12085</name>
</gene>
<evidence type="ECO:0000313" key="1">
    <source>
        <dbReference type="EMBL" id="MFC3116301.1"/>
    </source>
</evidence>
<dbReference type="Pfam" id="PF04820">
    <property type="entry name" value="Trp_halogenase"/>
    <property type="match status" value="1"/>
</dbReference>
<dbReference type="SUPFAM" id="SSF51905">
    <property type="entry name" value="FAD/NAD(P)-binding domain"/>
    <property type="match status" value="1"/>
</dbReference>
<dbReference type="InterPro" id="IPR033856">
    <property type="entry name" value="Trp_halogen"/>
</dbReference>
<evidence type="ECO:0000313" key="2">
    <source>
        <dbReference type="Proteomes" id="UP001595555"/>
    </source>
</evidence>
<dbReference type="InterPro" id="IPR006905">
    <property type="entry name" value="Flavin_halogenase"/>
</dbReference>
<dbReference type="PANTHER" id="PTHR43747:SF4">
    <property type="entry name" value="FLAVIN-DEPENDENT TRYPTOPHAN HALOGENASE"/>
    <property type="match status" value="1"/>
</dbReference>
<dbReference type="Proteomes" id="UP001595555">
    <property type="component" value="Unassembled WGS sequence"/>
</dbReference>
<dbReference type="EC" id="1.14.19.-" evidence="1"/>
<keyword evidence="2" id="KW-1185">Reference proteome</keyword>
<sequence length="509" mass="57758">MKIKRIAIVGGGTAGWLAANHLGFELSRDPEIEITLIESKDIPVIGVGEGTVPHIKNTLKKFGISEVDLLVSCDATFKQGIKFAQWMDATKYGTDNFYYHPFSSPHPSGFDVTNYWLHNKSVCDYSQLSEIYTLAELNRSPKQKSSPPFMGVVDYAYHFNAAKFSDLLARNAREKFSIKHRFETIARVDRQANGDIKALVFESGETEAFDFYIDCTGFAALLVGETLGVPFLNKSNHILTDTALALQEPTPEQQEILPYTLATAHKAGWVWDIPLTNRRGIGFVYSSAFMSEDEAVQQLSTYVGRDLQQANLRRVPMKIGYRERFWEKNCVALGLAQGFVEPLEATSILVTDFCAQLVARSFPQYMDDIPLLADYCNQAVSYTWERVMDFVQLHYSISDRRDSAFWIENTEKTPLSPILQERLARWKIAAPKRNDFFSTFDIFGVENYLFVLYGMHYPTRAGRLGKLEAERSAVLIRELQEAARLNADKLLSHRAWLVELKKAMTSQAR</sequence>
<dbReference type="InterPro" id="IPR050816">
    <property type="entry name" value="Flavin-dep_Halogenase_NPB"/>
</dbReference>
<keyword evidence="1" id="KW-0560">Oxidoreductase</keyword>
<dbReference type="PANTHER" id="PTHR43747">
    <property type="entry name" value="FAD-BINDING PROTEIN"/>
    <property type="match status" value="1"/>
</dbReference>